<gene>
    <name evidence="1" type="ORF">CLUMA_CG011323</name>
</gene>
<sequence length="135" mass="15378">MNHFKAYLAATTKEKSCILDIFFFCLRVCKATTTDSKVKTFSCTKWVEKNAFLTRALSPIQMTLTNMVKKKLVDCAENVGMRLISVTCEIVDDAIELDIHFTMNRREEMEEEKAANQLTEKSSGTIKKRVQLASI</sequence>
<protein>
    <submittedName>
        <fullName evidence="1">CLUMA_CG011323, isoform A</fullName>
    </submittedName>
</protein>
<organism evidence="1 2">
    <name type="scientific">Clunio marinus</name>
    <dbReference type="NCBI Taxonomy" id="568069"/>
    <lineage>
        <taxon>Eukaryota</taxon>
        <taxon>Metazoa</taxon>
        <taxon>Ecdysozoa</taxon>
        <taxon>Arthropoda</taxon>
        <taxon>Hexapoda</taxon>
        <taxon>Insecta</taxon>
        <taxon>Pterygota</taxon>
        <taxon>Neoptera</taxon>
        <taxon>Endopterygota</taxon>
        <taxon>Diptera</taxon>
        <taxon>Nematocera</taxon>
        <taxon>Chironomoidea</taxon>
        <taxon>Chironomidae</taxon>
        <taxon>Clunio</taxon>
    </lineage>
</organism>
<dbReference type="EMBL" id="CVRI01000047">
    <property type="protein sequence ID" value="CRK97950.1"/>
    <property type="molecule type" value="Genomic_DNA"/>
</dbReference>
<proteinExistence type="predicted"/>
<evidence type="ECO:0000313" key="2">
    <source>
        <dbReference type="Proteomes" id="UP000183832"/>
    </source>
</evidence>
<evidence type="ECO:0000313" key="1">
    <source>
        <dbReference type="EMBL" id="CRK97950.1"/>
    </source>
</evidence>
<dbReference type="Proteomes" id="UP000183832">
    <property type="component" value="Unassembled WGS sequence"/>
</dbReference>
<reference evidence="1 2" key="1">
    <citation type="submission" date="2015-04" db="EMBL/GenBank/DDBJ databases">
        <authorList>
            <person name="Syromyatnikov M.Y."/>
            <person name="Popov V.N."/>
        </authorList>
    </citation>
    <scope>NUCLEOTIDE SEQUENCE [LARGE SCALE GENOMIC DNA]</scope>
</reference>
<name>A0A1J1IFY6_9DIPT</name>
<dbReference type="AlphaFoldDB" id="A0A1J1IFY6"/>
<accession>A0A1J1IFY6</accession>
<keyword evidence="2" id="KW-1185">Reference proteome</keyword>